<dbReference type="InterPro" id="IPR043504">
    <property type="entry name" value="Peptidase_S1_PA_chymotrypsin"/>
</dbReference>
<comment type="subcellular location">
    <subcellularLocation>
        <location evidence="1">Secreted</location>
    </subcellularLocation>
</comment>
<evidence type="ECO:0000259" key="7">
    <source>
        <dbReference type="PROSITE" id="PS50240"/>
    </source>
</evidence>
<evidence type="ECO:0000256" key="2">
    <source>
        <dbReference type="ARBA" id="ARBA00022525"/>
    </source>
</evidence>
<keyword evidence="6" id="KW-0720">Serine protease</keyword>
<gene>
    <name evidence="8" type="ORF">GPM918_LOCUS33445</name>
    <name evidence="9" type="ORF">SRO942_LOCUS34128</name>
</gene>
<evidence type="ECO:0000313" key="8">
    <source>
        <dbReference type="EMBL" id="CAF1408641.1"/>
    </source>
</evidence>
<dbReference type="GO" id="GO:0005576">
    <property type="term" value="C:extracellular region"/>
    <property type="evidence" value="ECO:0007669"/>
    <property type="project" value="UniProtKB-SubCell"/>
</dbReference>
<dbReference type="FunFam" id="2.40.10.10:FF:000068">
    <property type="entry name" value="transmembrane protease serine 2"/>
    <property type="match status" value="1"/>
</dbReference>
<dbReference type="PANTHER" id="PTHR24252:SF7">
    <property type="entry name" value="HYALIN"/>
    <property type="match status" value="1"/>
</dbReference>
<dbReference type="PROSITE" id="PS50240">
    <property type="entry name" value="TRYPSIN_DOM"/>
    <property type="match status" value="1"/>
</dbReference>
<dbReference type="PROSITE" id="PS00135">
    <property type="entry name" value="TRYPSIN_SER"/>
    <property type="match status" value="1"/>
</dbReference>
<dbReference type="AlphaFoldDB" id="A0A815LM55"/>
<evidence type="ECO:0000256" key="4">
    <source>
        <dbReference type="ARBA" id="ARBA00023157"/>
    </source>
</evidence>
<proteinExistence type="predicted"/>
<dbReference type="InterPro" id="IPR001314">
    <property type="entry name" value="Peptidase_S1A"/>
</dbReference>
<dbReference type="PANTHER" id="PTHR24252">
    <property type="entry name" value="ACROSIN-RELATED"/>
    <property type="match status" value="1"/>
</dbReference>
<name>A0A815LM55_9BILA</name>
<keyword evidence="10" id="KW-1185">Reference proteome</keyword>
<keyword evidence="6" id="KW-0378">Hydrolase</keyword>
<dbReference type="PRINTS" id="PR00722">
    <property type="entry name" value="CHYMOTRYPSIN"/>
</dbReference>
<protein>
    <recommendedName>
        <fullName evidence="7">Peptidase S1 domain-containing protein</fullName>
    </recommendedName>
</protein>
<evidence type="ECO:0000256" key="6">
    <source>
        <dbReference type="RuleBase" id="RU363034"/>
    </source>
</evidence>
<evidence type="ECO:0000256" key="5">
    <source>
        <dbReference type="ARBA" id="ARBA00023180"/>
    </source>
</evidence>
<dbReference type="GO" id="GO:0006508">
    <property type="term" value="P:proteolysis"/>
    <property type="evidence" value="ECO:0007669"/>
    <property type="project" value="UniProtKB-KW"/>
</dbReference>
<dbReference type="Proteomes" id="UP000663829">
    <property type="component" value="Unassembled WGS sequence"/>
</dbReference>
<comment type="caution">
    <text evidence="8">The sequence shown here is derived from an EMBL/GenBank/DDBJ whole genome shotgun (WGS) entry which is preliminary data.</text>
</comment>
<keyword evidence="6" id="KW-0645">Protease</keyword>
<dbReference type="OrthoDB" id="6755574at2759"/>
<dbReference type="GO" id="GO:0004252">
    <property type="term" value="F:serine-type endopeptidase activity"/>
    <property type="evidence" value="ECO:0007669"/>
    <property type="project" value="InterPro"/>
</dbReference>
<evidence type="ECO:0000256" key="1">
    <source>
        <dbReference type="ARBA" id="ARBA00004613"/>
    </source>
</evidence>
<dbReference type="InterPro" id="IPR033116">
    <property type="entry name" value="TRYPSIN_SER"/>
</dbReference>
<keyword evidence="4" id="KW-1015">Disulfide bond</keyword>
<organism evidence="8 10">
    <name type="scientific">Didymodactylos carnosus</name>
    <dbReference type="NCBI Taxonomy" id="1234261"/>
    <lineage>
        <taxon>Eukaryota</taxon>
        <taxon>Metazoa</taxon>
        <taxon>Spiralia</taxon>
        <taxon>Gnathifera</taxon>
        <taxon>Rotifera</taxon>
        <taxon>Eurotatoria</taxon>
        <taxon>Bdelloidea</taxon>
        <taxon>Philodinida</taxon>
        <taxon>Philodinidae</taxon>
        <taxon>Didymodactylos</taxon>
    </lineage>
</organism>
<evidence type="ECO:0000256" key="3">
    <source>
        <dbReference type="ARBA" id="ARBA00022729"/>
    </source>
</evidence>
<reference evidence="8" key="1">
    <citation type="submission" date="2021-02" db="EMBL/GenBank/DDBJ databases">
        <authorList>
            <person name="Nowell W R."/>
        </authorList>
    </citation>
    <scope>NUCLEOTIDE SEQUENCE</scope>
</reference>
<keyword evidence="2" id="KW-0964">Secreted</keyword>
<dbReference type="Gene3D" id="2.40.10.10">
    <property type="entry name" value="Trypsin-like serine proteases"/>
    <property type="match status" value="1"/>
</dbReference>
<dbReference type="EMBL" id="CAJNOQ010017806">
    <property type="protein sequence ID" value="CAF1408641.1"/>
    <property type="molecule type" value="Genomic_DNA"/>
</dbReference>
<dbReference type="Pfam" id="PF00089">
    <property type="entry name" value="Trypsin"/>
    <property type="match status" value="1"/>
</dbReference>
<keyword evidence="3" id="KW-0732">Signal</keyword>
<dbReference type="InterPro" id="IPR018114">
    <property type="entry name" value="TRYPSIN_HIS"/>
</dbReference>
<dbReference type="CDD" id="cd00190">
    <property type="entry name" value="Tryp_SPc"/>
    <property type="match status" value="1"/>
</dbReference>
<dbReference type="EMBL" id="CAJOBC010083228">
    <property type="protein sequence ID" value="CAF4298556.1"/>
    <property type="molecule type" value="Genomic_DNA"/>
</dbReference>
<sequence length="409" mass="44123">MHPAFLPYAKHLDPGCEKPPNGGYAPGIDAMVPCTVLLIILLYTFELHLNGSQPLIYTCDVTAPCGCSSKPVILSSSSRIIGGENSQIGSWGWIVSLQSDDEHFCGGSIISPSHILTAAHCINYFEALGTVTVHAGIHNKTAGGQIRTIAVVLIHPDYNHFSLENDIAILHLSVPLDMTDPLVTQVCLPKLDLVNLATEEYPLPGTKLIEIGWGIMNKTNLFEFELPDELQQGITFALNVSDAICKDAMDLTGFNAADAHTQFCAYAVGGRKGACQGDSGGPIMLYDVSHQRWEEVGVVSYGNPECAQLNYATVYTRVAYYLDFIQFGLNTTATTSTTTSLTTTFSSTVSTISTTLKETTTAIGNCIQLNLVLFTISLTNFYMIYIPLTESLGSYEINVGVGIGVGVRM</sequence>
<dbReference type="SMART" id="SM00020">
    <property type="entry name" value="Tryp_SPc"/>
    <property type="match status" value="1"/>
</dbReference>
<dbReference type="FunFam" id="2.40.10.10:FF:000054">
    <property type="entry name" value="Complement C1r subcomponent"/>
    <property type="match status" value="1"/>
</dbReference>
<dbReference type="InterPro" id="IPR001254">
    <property type="entry name" value="Trypsin_dom"/>
</dbReference>
<dbReference type="InterPro" id="IPR009003">
    <property type="entry name" value="Peptidase_S1_PA"/>
</dbReference>
<dbReference type="Proteomes" id="UP000681722">
    <property type="component" value="Unassembled WGS sequence"/>
</dbReference>
<evidence type="ECO:0000313" key="9">
    <source>
        <dbReference type="EMBL" id="CAF4298556.1"/>
    </source>
</evidence>
<evidence type="ECO:0000313" key="10">
    <source>
        <dbReference type="Proteomes" id="UP000663829"/>
    </source>
</evidence>
<dbReference type="PROSITE" id="PS00134">
    <property type="entry name" value="TRYPSIN_HIS"/>
    <property type="match status" value="1"/>
</dbReference>
<keyword evidence="5" id="KW-0325">Glycoprotein</keyword>
<feature type="domain" description="Peptidase S1" evidence="7">
    <location>
        <begin position="80"/>
        <end position="330"/>
    </location>
</feature>
<dbReference type="SUPFAM" id="SSF50494">
    <property type="entry name" value="Trypsin-like serine proteases"/>
    <property type="match status" value="1"/>
</dbReference>
<accession>A0A815LM55</accession>